<evidence type="ECO:0000313" key="2">
    <source>
        <dbReference type="EMBL" id="RCV52238.1"/>
    </source>
</evidence>
<dbReference type="Proteomes" id="UP000253318">
    <property type="component" value="Unassembled WGS sequence"/>
</dbReference>
<proteinExistence type="predicted"/>
<name>A0A368T0F3_9ACTN</name>
<keyword evidence="3" id="KW-1185">Reference proteome</keyword>
<accession>A0A368T0F3</accession>
<organism evidence="2 3">
    <name type="scientific">Marinitenerispora sediminis</name>
    <dbReference type="NCBI Taxonomy" id="1931232"/>
    <lineage>
        <taxon>Bacteria</taxon>
        <taxon>Bacillati</taxon>
        <taxon>Actinomycetota</taxon>
        <taxon>Actinomycetes</taxon>
        <taxon>Streptosporangiales</taxon>
        <taxon>Nocardiopsidaceae</taxon>
        <taxon>Marinitenerispora</taxon>
    </lineage>
</organism>
<dbReference type="EMBL" id="QEIN01000226">
    <property type="protein sequence ID" value="RCV52238.1"/>
    <property type="molecule type" value="Genomic_DNA"/>
</dbReference>
<comment type="caution">
    <text evidence="2">The sequence shown here is derived from an EMBL/GenBank/DDBJ whole genome shotgun (WGS) entry which is preliminary data.</text>
</comment>
<evidence type="ECO:0000313" key="3">
    <source>
        <dbReference type="Proteomes" id="UP000253318"/>
    </source>
</evidence>
<evidence type="ECO:0000259" key="1">
    <source>
        <dbReference type="Pfam" id="PF13788"/>
    </source>
</evidence>
<dbReference type="OrthoDB" id="8595425at2"/>
<sequence>MADTLRHLAGTPVLICAPDGAPLRGERDATDLVGDAYSHGAAWIACPVERLTGEFFQLSTGIAGGIVQKFATYQLGFAVIGDVSHHTAASSALRDFVRESNRGTQLWFVADTDALLARLARR</sequence>
<feature type="domain" description="DUF4180" evidence="1">
    <location>
        <begin position="10"/>
        <end position="119"/>
    </location>
</feature>
<dbReference type="RefSeq" id="WP_114399150.1">
    <property type="nucleotide sequence ID" value="NZ_QEIM01000109.1"/>
</dbReference>
<dbReference type="InterPro" id="IPR025438">
    <property type="entry name" value="DUF4180"/>
</dbReference>
<reference evidence="2 3" key="1">
    <citation type="submission" date="2018-04" db="EMBL/GenBank/DDBJ databases">
        <title>Novel actinobacteria from marine sediment.</title>
        <authorList>
            <person name="Ng Z.Y."/>
            <person name="Tan G.Y.A."/>
        </authorList>
    </citation>
    <scope>NUCLEOTIDE SEQUENCE [LARGE SCALE GENOMIC DNA]</scope>
    <source>
        <strain evidence="2 3">TPS81</strain>
    </source>
</reference>
<protein>
    <submittedName>
        <fullName evidence="2">DUF4180 domain-containing protein</fullName>
    </submittedName>
</protein>
<gene>
    <name evidence="2" type="ORF">DEF24_22230</name>
</gene>
<dbReference type="Pfam" id="PF13788">
    <property type="entry name" value="DUF4180"/>
    <property type="match status" value="1"/>
</dbReference>
<dbReference type="AlphaFoldDB" id="A0A368T0F3"/>